<sequence>MTRPIWIDFPIVNLTTIDEVPDTPDDRDDWFAFAAINTSGIAIKNPLQRNFGVGGSAGPGYIEAPVFGFYGDESGRLLYMLTTDADEEVYNASVGPRQTPSSVPVFRMSHRQALPDVYSSNGITQQASTRLGATNGDWWTVTEIYRDYLGSRPWYEGFVGDPSHPMPERGKALTAHVQISTAARVDIMDELVDETYLAQRLFGPNVYARFFGGHYPDFFSEFYFKGYLDGMPSFRASCREAGKRDGAVIAPYVQSMWAIDYSKHSIGISAANATQLMLDIAASLVAGVDGQLILYAWPNISADNPLTMADDVSGQGCPASDGFAGDGSGTGGGVYSNNGALVDLVDDLSVATDFAGIYYDQLGGALCYDTTHNHAPGGGSWFIEGRIDLVRRAEQAAVVVDPSLVGLVSSSEGAVARLGEVIDIFMIDYLAPPISVALPCVCLGATCTIGSGPCDPADALVLDSAGDVLADLSMQSAISLPFADLVTNSVVIPFTHSIAPHTKAARIAKEEETADRDRACWLLASEVITFGHLVNATIEAGGAASALADRGRLEYFYLAGFLARFFSSAQVQPFFNGARRREPLIHFPGAANSPYLIPPQFSAKPGPITAENSLRKFHAYQEEVLVAGMYEDAAGRLALAVCNPWVSREQAIFEYDFVFDPAEYPSFAGGCQGYEVERFETFVPGSTTTAVPSTSGLFSSGAQAILPGDIQFWVFTPVCP</sequence>
<dbReference type="KEGG" id="pbap:Pla133_39690"/>
<dbReference type="Proteomes" id="UP000316921">
    <property type="component" value="Chromosome"/>
</dbReference>
<keyword evidence="2" id="KW-1185">Reference proteome</keyword>
<evidence type="ECO:0000313" key="2">
    <source>
        <dbReference type="Proteomes" id="UP000316921"/>
    </source>
</evidence>
<dbReference type="AlphaFoldDB" id="A0A518BPF2"/>
<dbReference type="RefSeq" id="WP_145068229.1">
    <property type="nucleotide sequence ID" value="NZ_CP036287.1"/>
</dbReference>
<evidence type="ECO:0000313" key="1">
    <source>
        <dbReference type="EMBL" id="QDU68859.1"/>
    </source>
</evidence>
<dbReference type="EMBL" id="CP036287">
    <property type="protein sequence ID" value="QDU68859.1"/>
    <property type="molecule type" value="Genomic_DNA"/>
</dbReference>
<organism evidence="1 2">
    <name type="scientific">Engelhardtia mirabilis</name>
    <dbReference type="NCBI Taxonomy" id="2528011"/>
    <lineage>
        <taxon>Bacteria</taxon>
        <taxon>Pseudomonadati</taxon>
        <taxon>Planctomycetota</taxon>
        <taxon>Planctomycetia</taxon>
        <taxon>Planctomycetia incertae sedis</taxon>
        <taxon>Engelhardtia</taxon>
    </lineage>
</organism>
<proteinExistence type="predicted"/>
<name>A0A518BPF2_9BACT</name>
<protein>
    <submittedName>
        <fullName evidence="1">Uncharacterized protein</fullName>
    </submittedName>
</protein>
<reference evidence="1 2" key="1">
    <citation type="submission" date="2019-02" db="EMBL/GenBank/DDBJ databases">
        <title>Deep-cultivation of Planctomycetes and their phenomic and genomic characterization uncovers novel biology.</title>
        <authorList>
            <person name="Wiegand S."/>
            <person name="Jogler M."/>
            <person name="Boedeker C."/>
            <person name="Pinto D."/>
            <person name="Vollmers J."/>
            <person name="Rivas-Marin E."/>
            <person name="Kohn T."/>
            <person name="Peeters S.H."/>
            <person name="Heuer A."/>
            <person name="Rast P."/>
            <person name="Oberbeckmann S."/>
            <person name="Bunk B."/>
            <person name="Jeske O."/>
            <person name="Meyerdierks A."/>
            <person name="Storesund J.E."/>
            <person name="Kallscheuer N."/>
            <person name="Luecker S."/>
            <person name="Lage O.M."/>
            <person name="Pohl T."/>
            <person name="Merkel B.J."/>
            <person name="Hornburger P."/>
            <person name="Mueller R.-W."/>
            <person name="Bruemmer F."/>
            <person name="Labrenz M."/>
            <person name="Spormann A.M."/>
            <person name="Op den Camp H."/>
            <person name="Overmann J."/>
            <person name="Amann R."/>
            <person name="Jetten M.S.M."/>
            <person name="Mascher T."/>
            <person name="Medema M.H."/>
            <person name="Devos D.P."/>
            <person name="Kaster A.-K."/>
            <person name="Ovreas L."/>
            <person name="Rohde M."/>
            <person name="Galperin M.Y."/>
            <person name="Jogler C."/>
        </authorList>
    </citation>
    <scope>NUCLEOTIDE SEQUENCE [LARGE SCALE GENOMIC DNA]</scope>
    <source>
        <strain evidence="1 2">Pla133</strain>
    </source>
</reference>
<accession>A0A518BPF2</accession>
<gene>
    <name evidence="1" type="ORF">Pla133_39690</name>
</gene>